<reference evidence="2 4" key="1">
    <citation type="journal article" date="2019" name="Sci. Rep.">
        <title>Orb-weaving spider Araneus ventricosus genome elucidates the spidroin gene catalogue.</title>
        <authorList>
            <person name="Kono N."/>
            <person name="Nakamura H."/>
            <person name="Ohtoshi R."/>
            <person name="Moran D.A.P."/>
            <person name="Shinohara A."/>
            <person name="Yoshida Y."/>
            <person name="Fujiwara M."/>
            <person name="Mori M."/>
            <person name="Tomita M."/>
            <person name="Arakawa K."/>
        </authorList>
    </citation>
    <scope>NUCLEOTIDE SEQUENCE [LARGE SCALE GENOMIC DNA]</scope>
</reference>
<evidence type="ECO:0000313" key="3">
    <source>
        <dbReference type="EMBL" id="GBO44446.1"/>
    </source>
</evidence>
<dbReference type="EMBL" id="BGPR01000777">
    <property type="protein sequence ID" value="GBM35143.1"/>
    <property type="molecule type" value="Genomic_DNA"/>
</dbReference>
<sequence length="105" mass="11965">MKYRRKPTVEIRTEREMASQNLRSPIYSGGDIGDRRQQSPALSDRMGRGRIHLSVVDNFHQLELSHQSFDSADTKGDAIHSRDGETLLNHTPDLVETVKFEGLEM</sequence>
<organism evidence="2 4">
    <name type="scientific">Araneus ventricosus</name>
    <name type="common">Orbweaver spider</name>
    <name type="synonym">Epeira ventricosa</name>
    <dbReference type="NCBI Taxonomy" id="182803"/>
    <lineage>
        <taxon>Eukaryota</taxon>
        <taxon>Metazoa</taxon>
        <taxon>Ecdysozoa</taxon>
        <taxon>Arthropoda</taxon>
        <taxon>Chelicerata</taxon>
        <taxon>Arachnida</taxon>
        <taxon>Araneae</taxon>
        <taxon>Araneomorphae</taxon>
        <taxon>Entelegynae</taxon>
        <taxon>Araneoidea</taxon>
        <taxon>Araneidae</taxon>
        <taxon>Araneus</taxon>
    </lineage>
</organism>
<dbReference type="EMBL" id="BGPR01071173">
    <property type="protein sequence ID" value="GBO44446.1"/>
    <property type="molecule type" value="Genomic_DNA"/>
</dbReference>
<dbReference type="Proteomes" id="UP000499080">
    <property type="component" value="Unassembled WGS sequence"/>
</dbReference>
<accession>A0A4Y2F188</accession>
<proteinExistence type="predicted"/>
<keyword evidence="4" id="KW-1185">Reference proteome</keyword>
<dbReference type="AlphaFoldDB" id="A0A4Y2F188"/>
<gene>
    <name evidence="3" type="ORF">AVEN_103486_1</name>
    <name evidence="2" type="ORF">AVEN_140745_1</name>
</gene>
<feature type="compositionally biased region" description="Basic and acidic residues" evidence="1">
    <location>
        <begin position="7"/>
        <end position="17"/>
    </location>
</feature>
<evidence type="ECO:0000313" key="4">
    <source>
        <dbReference type="Proteomes" id="UP000499080"/>
    </source>
</evidence>
<feature type="region of interest" description="Disordered" evidence="1">
    <location>
        <begin position="1"/>
        <end position="46"/>
    </location>
</feature>
<comment type="caution">
    <text evidence="2">The sequence shown here is derived from an EMBL/GenBank/DDBJ whole genome shotgun (WGS) entry which is preliminary data.</text>
</comment>
<evidence type="ECO:0000256" key="1">
    <source>
        <dbReference type="SAM" id="MobiDB-lite"/>
    </source>
</evidence>
<protein>
    <submittedName>
        <fullName evidence="2">Uncharacterized protein</fullName>
    </submittedName>
</protein>
<evidence type="ECO:0000313" key="2">
    <source>
        <dbReference type="EMBL" id="GBM35143.1"/>
    </source>
</evidence>
<name>A0A4Y2F188_ARAVE</name>